<dbReference type="RefSeq" id="WP_073104834.1">
    <property type="nucleotide sequence ID" value="NZ_FQXE01000009.1"/>
</dbReference>
<evidence type="ECO:0000313" key="3">
    <source>
        <dbReference type="Proteomes" id="UP000184226"/>
    </source>
</evidence>
<dbReference type="EMBL" id="FQXE01000009">
    <property type="protein sequence ID" value="SHI11567.1"/>
    <property type="molecule type" value="Genomic_DNA"/>
</dbReference>
<evidence type="ECO:0000313" key="2">
    <source>
        <dbReference type="EMBL" id="SHI11567.1"/>
    </source>
</evidence>
<proteinExistence type="predicted"/>
<name>A0A1M5YHR1_9BURK</name>
<dbReference type="OrthoDB" id="9784009at2"/>
<feature type="chain" id="PRO_5012500143" evidence="1">
    <location>
        <begin position="29"/>
        <end position="204"/>
    </location>
</feature>
<keyword evidence="1" id="KW-0732">Signal</keyword>
<gene>
    <name evidence="2" type="ORF">SAMN04488135_109103</name>
</gene>
<evidence type="ECO:0000256" key="1">
    <source>
        <dbReference type="SAM" id="SignalP"/>
    </source>
</evidence>
<accession>A0A1M5YHR1</accession>
<reference evidence="2 3" key="1">
    <citation type="submission" date="2016-11" db="EMBL/GenBank/DDBJ databases">
        <authorList>
            <person name="Jaros S."/>
            <person name="Januszkiewicz K."/>
            <person name="Wedrychowicz H."/>
        </authorList>
    </citation>
    <scope>NUCLEOTIDE SEQUENCE [LARGE SCALE GENOMIC DNA]</scope>
    <source>
        <strain evidence="2 3">CGMCC 1.10190</strain>
    </source>
</reference>
<feature type="signal peptide" evidence="1">
    <location>
        <begin position="1"/>
        <end position="28"/>
    </location>
</feature>
<dbReference type="Proteomes" id="UP000184226">
    <property type="component" value="Unassembled WGS sequence"/>
</dbReference>
<dbReference type="AlphaFoldDB" id="A0A1M5YHR1"/>
<organism evidence="2 3">
    <name type="scientific">Pollutimonas bauzanensis</name>
    <dbReference type="NCBI Taxonomy" id="658167"/>
    <lineage>
        <taxon>Bacteria</taxon>
        <taxon>Pseudomonadati</taxon>
        <taxon>Pseudomonadota</taxon>
        <taxon>Betaproteobacteria</taxon>
        <taxon>Burkholderiales</taxon>
        <taxon>Alcaligenaceae</taxon>
        <taxon>Pollutimonas</taxon>
    </lineage>
</organism>
<keyword evidence="3" id="KW-1185">Reference proteome</keyword>
<dbReference type="Pfam" id="PF07424">
    <property type="entry name" value="TrbM"/>
    <property type="match status" value="1"/>
</dbReference>
<protein>
    <submittedName>
        <fullName evidence="2">TrbM protein</fullName>
    </submittedName>
</protein>
<dbReference type="STRING" id="658167.SAMN04488135_109103"/>
<sequence>MDLRSRSRRLCALSLVLPAFWLSPVVHARTGDFSYFTGTTRLACEALLCLSSSAGGTTADCNPALSHYYGIKKKKLSKTLDARLNFLHQCPVASQTPQMASLAEALAHGVGRCDAASLNSVLTTWSSMGQEGETQHISAQLPDYCDAYVHHESTDLEAAMPRYVGTEADGGYWVEGKDYEAAQMKYQSALEARNKALKQYNSAN</sequence>
<dbReference type="InterPro" id="IPR009989">
    <property type="entry name" value="TrbM"/>
</dbReference>